<keyword evidence="2" id="KW-1185">Reference proteome</keyword>
<evidence type="ECO:0000313" key="2">
    <source>
        <dbReference type="Proteomes" id="UP000031737"/>
    </source>
</evidence>
<comment type="caution">
    <text evidence="1">The sequence shown here is derived from an EMBL/GenBank/DDBJ whole genome shotgun (WGS) entry which is preliminary data.</text>
</comment>
<reference evidence="1 2" key="1">
    <citation type="submission" date="2013-07" db="EMBL/GenBank/DDBJ databases">
        <authorList>
            <person name="Stoco P.H."/>
            <person name="Wagner G."/>
            <person name="Gerber A."/>
            <person name="Zaha A."/>
            <person name="Thompson C."/>
            <person name="Bartholomeu D.C."/>
            <person name="Luckemeyer D.D."/>
            <person name="Bahia D."/>
            <person name="Loreto E."/>
            <person name="Prestes E.B."/>
            <person name="Lima F.M."/>
            <person name="Rodrigues-Luiz G."/>
            <person name="Vallejo G.A."/>
            <person name="Filho J.F."/>
            <person name="Monteiro K.M."/>
            <person name="Tyler K.M."/>
            <person name="de Almeida L.G."/>
            <person name="Ortiz M.F."/>
            <person name="Siervo M.A."/>
            <person name="de Moraes M.H."/>
            <person name="Cunha O.L."/>
            <person name="Mendonca-Neto R."/>
            <person name="Silva R."/>
            <person name="Teixeira S.M."/>
            <person name="Murta S.M."/>
            <person name="Sincero T.C."/>
            <person name="Mendes T.A."/>
            <person name="Urmenyi T.P."/>
            <person name="Silva V.G."/>
            <person name="da Rocha W.D."/>
            <person name="Andersson B."/>
            <person name="Romanha A.J."/>
            <person name="Steindel M."/>
            <person name="de Vasconcelos A.T."/>
            <person name="Grisard E.C."/>
        </authorList>
    </citation>
    <scope>NUCLEOTIDE SEQUENCE [LARGE SCALE GENOMIC DNA]</scope>
    <source>
        <strain evidence="1 2">SC58</strain>
    </source>
</reference>
<organism evidence="1 2">
    <name type="scientific">Trypanosoma rangeli SC58</name>
    <dbReference type="NCBI Taxonomy" id="429131"/>
    <lineage>
        <taxon>Eukaryota</taxon>
        <taxon>Discoba</taxon>
        <taxon>Euglenozoa</taxon>
        <taxon>Kinetoplastea</taxon>
        <taxon>Metakinetoplastina</taxon>
        <taxon>Trypanosomatida</taxon>
        <taxon>Trypanosomatidae</taxon>
        <taxon>Trypanosoma</taxon>
        <taxon>Herpetosoma</taxon>
    </lineage>
</organism>
<dbReference type="OrthoDB" id="265684at2759"/>
<dbReference type="Proteomes" id="UP000031737">
    <property type="component" value="Unassembled WGS sequence"/>
</dbReference>
<dbReference type="AlphaFoldDB" id="A0A061IZ70"/>
<dbReference type="EMBL" id="AUPL01004331">
    <property type="protein sequence ID" value="ESL07974.1"/>
    <property type="molecule type" value="Genomic_DNA"/>
</dbReference>
<sequence length="520" mass="58349">MCFSCVKEEDCCMASTEVSLRLKSPSFDTAPPSLIERQQPSCAGPSAPFQLLRQLRAHVAVRVMDAGNYSDPSVPASLLPAKKSPKFSLGRSLLSVTSCLVSKVVPSPEERYVTIEEAEAHTVTFVVRHLLKGVGTGEAAQELGDIIVRYPLTMLVDVSTFFVPEKNAFTFKLFSGTFHSTYVMESSRGMNNTDLGVTFPPTSSSCVSASGEVGLKLIFKETLAAFPLAKDIFRKVEMWFVSPRERDLWLHCLERFYATSLLDSVRTGGGFCLCDSEMRRLTEESARLMRQKPAPAVIERYIDFFLSSVSREDADRAQEVEVVDPRDVPCGGILRIDLGDNHFETRRFAYKKNKRRSASAGHTSGEEEEYLVMHPTTVSQRVRRVAKYKVPIGQLRVMVEEEHFGHAFFLEQTAEVTSGCPRSLLSLFQSQPSNTQLAWAASPSESSNDFVVTETIELHASGFLNRIRWLKWFEVVLRKPVIYLSRLREEKKSLEKIHGPRRRCTSFFLESLPPAFAGDV</sequence>
<proteinExistence type="predicted"/>
<gene>
    <name evidence="1" type="ORF">TRSC58_04331</name>
</gene>
<accession>A0A061IZ70</accession>
<name>A0A061IZ70_TRYRA</name>
<protein>
    <submittedName>
        <fullName evidence="1">Uncharacterized protein</fullName>
    </submittedName>
</protein>
<dbReference type="VEuPathDB" id="TriTrypDB:TRSC58_04331"/>
<evidence type="ECO:0000313" key="1">
    <source>
        <dbReference type="EMBL" id="ESL07974.1"/>
    </source>
</evidence>